<sequence>MKYIQPSLYSINICVPAMNSVVGITSHSIHFILARDEFLREEIFSKPKKGSTGQRPQDSSMQSSRGICVVGFWSLTPSVFLRTALTLLRPSLLRSETAHLQGRRASGQVRPKSRCSLKDLNAFSTGTAFRSVCWGGGVGINKCVGLPGSPFRPPPPPPPISDAATAHLDPCSPLLIKPLERGKAGSVSSANQQAASSSAVPHPRSAPRRGPATVRAGTRSPPAQAEGPAAGGGRAAPTPRLHFPLSRGSSQARPLCTPHSRRSGPPAPQPPAGLPCWRGSRPRARGSPRPLRAAPPRRCAGRPGAYSCPSAAAGLSRVLGRRSAPGSGSNCGPGVRQPSSRGRGPDPGALERRPGSRGAEGRPLPAEAEDRASTERRRCWKPRTPRRSCPLYCGNLGRRTEHAQCRRRRRRRPRAPHCYPRLACAA</sequence>
<feature type="region of interest" description="Disordered" evidence="1">
    <location>
        <begin position="320"/>
        <end position="379"/>
    </location>
</feature>
<evidence type="ECO:0000256" key="1">
    <source>
        <dbReference type="SAM" id="MobiDB-lite"/>
    </source>
</evidence>
<dbReference type="AlphaFoldDB" id="A0A8C0QDG5"/>
<organism evidence="2 3">
    <name type="scientific">Canis lupus familiaris</name>
    <name type="common">Dog</name>
    <name type="synonym">Canis familiaris</name>
    <dbReference type="NCBI Taxonomy" id="9615"/>
    <lineage>
        <taxon>Eukaryota</taxon>
        <taxon>Metazoa</taxon>
        <taxon>Chordata</taxon>
        <taxon>Craniata</taxon>
        <taxon>Vertebrata</taxon>
        <taxon>Euteleostomi</taxon>
        <taxon>Mammalia</taxon>
        <taxon>Eutheria</taxon>
        <taxon>Laurasiatheria</taxon>
        <taxon>Carnivora</taxon>
        <taxon>Caniformia</taxon>
        <taxon>Canidae</taxon>
        <taxon>Canis</taxon>
    </lineage>
</organism>
<feature type="region of interest" description="Disordered" evidence="1">
    <location>
        <begin position="182"/>
        <end position="306"/>
    </location>
</feature>
<accession>A0A8C0QDG5</accession>
<dbReference type="Proteomes" id="UP000694542">
    <property type="component" value="Chromosome 12"/>
</dbReference>
<name>A0A8C0QDG5_CANLF</name>
<dbReference type="Ensembl" id="ENSCAFT00040012217.1">
    <property type="protein sequence ID" value="ENSCAFP00040010587.1"/>
    <property type="gene ID" value="ENSCAFG00040006576.1"/>
</dbReference>
<feature type="compositionally biased region" description="Low complexity" evidence="1">
    <location>
        <begin position="287"/>
        <end position="305"/>
    </location>
</feature>
<feature type="compositionally biased region" description="Basic and acidic residues" evidence="1">
    <location>
        <begin position="368"/>
        <end position="377"/>
    </location>
</feature>
<feature type="compositionally biased region" description="Low complexity" evidence="1">
    <location>
        <begin position="186"/>
        <end position="200"/>
    </location>
</feature>
<protein>
    <submittedName>
        <fullName evidence="2">Uncharacterized protein</fullName>
    </submittedName>
</protein>
<proteinExistence type="predicted"/>
<evidence type="ECO:0000313" key="2">
    <source>
        <dbReference type="Ensembl" id="ENSCAFP00040010587.1"/>
    </source>
</evidence>
<reference evidence="2" key="2">
    <citation type="submission" date="2025-08" db="UniProtKB">
        <authorList>
            <consortium name="Ensembl"/>
        </authorList>
    </citation>
    <scope>IDENTIFICATION</scope>
</reference>
<reference evidence="2" key="1">
    <citation type="submission" date="2018-10" db="EMBL/GenBank/DDBJ databases">
        <title>De novo assembly of a Great Dane genome.</title>
        <authorList>
            <person name="Kidd J.M."/>
            <person name="Pendleton A.L."/>
            <person name="Shen F."/>
            <person name="Emery S."/>
        </authorList>
    </citation>
    <scope>NUCLEOTIDE SEQUENCE [LARGE SCALE GENOMIC DNA]</scope>
    <source>
        <strain evidence="2">Great Dane</strain>
    </source>
</reference>
<evidence type="ECO:0000313" key="3">
    <source>
        <dbReference type="Proteomes" id="UP000694542"/>
    </source>
</evidence>